<accession>A0ACC0HI57</accession>
<dbReference type="EMBL" id="CM045762">
    <property type="protein sequence ID" value="KAI8012679.1"/>
    <property type="molecule type" value="Genomic_DNA"/>
</dbReference>
<gene>
    <name evidence="1" type="ORF">LOK49_LG06G00375</name>
</gene>
<name>A0ACC0HI57_9ERIC</name>
<sequence length="299" mass="33035">MTLLGFVELKTPYQEDLKQAVKTCQEARVNVTRILNHDKNTATFMGINSGVLSHSDDISKTVVEASKIQNILENDESHRRSVNDIQLHLIVNIVGVAVNFIAAIPFGNTQLSAVQLLWVGLVTDTLSAFALAASDPPPGETIPLASALLLSKAVWRNVLVQVVYQTGILLMLHFKGKTILHVDDDGQATIDVIVFNTYVMFQVFGPLNASQIERRRGRWGEIFSWKNFSGKIYRNRWFVGVVGATVVLHSAAMETAMALICHNNNKKIRLLDSRQWLFCTGVAALSWPIGNVAKSIPVS</sequence>
<reference evidence="1 2" key="1">
    <citation type="journal article" date="2022" name="Plant J.">
        <title>Chromosome-level genome of Camellia lanceoleosa provides a valuable resource for understanding genome evolution and self-incompatibility.</title>
        <authorList>
            <person name="Gong W."/>
            <person name="Xiao S."/>
            <person name="Wang L."/>
            <person name="Liao Z."/>
            <person name="Chang Y."/>
            <person name="Mo W."/>
            <person name="Hu G."/>
            <person name="Li W."/>
            <person name="Zhao G."/>
            <person name="Zhu H."/>
            <person name="Hu X."/>
            <person name="Ji K."/>
            <person name="Xiang X."/>
            <person name="Song Q."/>
            <person name="Yuan D."/>
            <person name="Jin S."/>
            <person name="Zhang L."/>
        </authorList>
    </citation>
    <scope>NUCLEOTIDE SEQUENCE [LARGE SCALE GENOMIC DNA]</scope>
    <source>
        <strain evidence="1">SQ_2022a</strain>
    </source>
</reference>
<dbReference type="Proteomes" id="UP001060215">
    <property type="component" value="Chromosome 5"/>
</dbReference>
<keyword evidence="2" id="KW-1185">Reference proteome</keyword>
<comment type="caution">
    <text evidence="1">The sequence shown here is derived from an EMBL/GenBank/DDBJ whole genome shotgun (WGS) entry which is preliminary data.</text>
</comment>
<organism evidence="1 2">
    <name type="scientific">Camellia lanceoleosa</name>
    <dbReference type="NCBI Taxonomy" id="1840588"/>
    <lineage>
        <taxon>Eukaryota</taxon>
        <taxon>Viridiplantae</taxon>
        <taxon>Streptophyta</taxon>
        <taxon>Embryophyta</taxon>
        <taxon>Tracheophyta</taxon>
        <taxon>Spermatophyta</taxon>
        <taxon>Magnoliopsida</taxon>
        <taxon>eudicotyledons</taxon>
        <taxon>Gunneridae</taxon>
        <taxon>Pentapetalae</taxon>
        <taxon>asterids</taxon>
        <taxon>Ericales</taxon>
        <taxon>Theaceae</taxon>
        <taxon>Camellia</taxon>
    </lineage>
</organism>
<evidence type="ECO:0000313" key="1">
    <source>
        <dbReference type="EMBL" id="KAI8012679.1"/>
    </source>
</evidence>
<evidence type="ECO:0000313" key="2">
    <source>
        <dbReference type="Proteomes" id="UP001060215"/>
    </source>
</evidence>
<proteinExistence type="predicted"/>
<protein>
    <submittedName>
        <fullName evidence="1">Calcium-transporting ATPase 12, plasma membrane-type</fullName>
    </submittedName>
</protein>